<accession>A0AAD2HIM1</accession>
<evidence type="ECO:0000313" key="3">
    <source>
        <dbReference type="Proteomes" id="UP001295794"/>
    </source>
</evidence>
<comment type="caution">
    <text evidence="2">The sequence shown here is derived from an EMBL/GenBank/DDBJ whole genome shotgun (WGS) entry which is preliminary data.</text>
</comment>
<protein>
    <recommendedName>
        <fullName evidence="4">Fungal calcium binding protein domain-containing protein</fullName>
    </recommendedName>
</protein>
<dbReference type="AlphaFoldDB" id="A0AAD2HIM1"/>
<name>A0AAD2HIM1_9AGAR</name>
<dbReference type="Proteomes" id="UP001295794">
    <property type="component" value="Unassembled WGS sequence"/>
</dbReference>
<feature type="signal peptide" evidence="1">
    <location>
        <begin position="1"/>
        <end position="15"/>
    </location>
</feature>
<proteinExistence type="predicted"/>
<dbReference type="EMBL" id="CAVNYO010000405">
    <property type="protein sequence ID" value="CAK5275510.1"/>
    <property type="molecule type" value="Genomic_DNA"/>
</dbReference>
<evidence type="ECO:0000313" key="2">
    <source>
        <dbReference type="EMBL" id="CAK5275510.1"/>
    </source>
</evidence>
<keyword evidence="3" id="KW-1185">Reference proteome</keyword>
<keyword evidence="1" id="KW-0732">Signal</keyword>
<sequence length="124" mass="12730">MLFAPIIALAAIASAAPTRLTQRSCDLKSADHRLQRKAGADIDTPLQRPHQPHCHTALITTPEVGLSCGLAVAQADVDPFTDAGCILAAVQDAVALPASCSGCLASLGLAGDIESVKSKIEGIF</sequence>
<evidence type="ECO:0000256" key="1">
    <source>
        <dbReference type="SAM" id="SignalP"/>
    </source>
</evidence>
<gene>
    <name evidence="2" type="ORF">MYCIT1_LOCUS23320</name>
</gene>
<evidence type="ECO:0008006" key="4">
    <source>
        <dbReference type="Google" id="ProtNLM"/>
    </source>
</evidence>
<feature type="chain" id="PRO_5042201816" description="Fungal calcium binding protein domain-containing protein" evidence="1">
    <location>
        <begin position="16"/>
        <end position="124"/>
    </location>
</feature>
<reference evidence="2" key="1">
    <citation type="submission" date="2023-11" db="EMBL/GenBank/DDBJ databases">
        <authorList>
            <person name="De Vega J J."/>
            <person name="De Vega J J."/>
        </authorList>
    </citation>
    <scope>NUCLEOTIDE SEQUENCE</scope>
</reference>
<organism evidence="2 3">
    <name type="scientific">Mycena citricolor</name>
    <dbReference type="NCBI Taxonomy" id="2018698"/>
    <lineage>
        <taxon>Eukaryota</taxon>
        <taxon>Fungi</taxon>
        <taxon>Dikarya</taxon>
        <taxon>Basidiomycota</taxon>
        <taxon>Agaricomycotina</taxon>
        <taxon>Agaricomycetes</taxon>
        <taxon>Agaricomycetidae</taxon>
        <taxon>Agaricales</taxon>
        <taxon>Marasmiineae</taxon>
        <taxon>Mycenaceae</taxon>
        <taxon>Mycena</taxon>
    </lineage>
</organism>